<keyword evidence="1" id="KW-0812">Transmembrane</keyword>
<reference evidence="2 3" key="1">
    <citation type="submission" date="2018-08" db="EMBL/GenBank/DDBJ databases">
        <title>Vibrio harveyi strains pathogenic to white snook Centropomus viridis Lockington (1877) and potential probiotic bacteria.</title>
        <authorList>
            <person name="Soto-Rodriguez S."/>
            <person name="Gomez-Gil B."/>
            <person name="Lozano-Olvera R."/>
        </authorList>
    </citation>
    <scope>NUCLEOTIDE SEQUENCE [LARGE SCALE GENOMIC DNA]</scope>
    <source>
        <strain evidence="2 3">CAIM 1508</strain>
    </source>
</reference>
<sequence>MDRADKIAVGCVVGTVVAAIILSRGYIVAFLLIIAAICLALIFVYNGYYFVQIATDLVESRKPPKDWNVILGYFFASIVFGASTMIATFVAISFIVNRT</sequence>
<proteinExistence type="predicted"/>
<gene>
    <name evidence="2" type="ORF">DS957_018450</name>
</gene>
<accession>A0A8B3DG36</accession>
<evidence type="ECO:0000313" key="2">
    <source>
        <dbReference type="EMBL" id="RIW09412.1"/>
    </source>
</evidence>
<protein>
    <submittedName>
        <fullName evidence="2">Uncharacterized protein</fullName>
    </submittedName>
</protein>
<feature type="transmembrane region" description="Helical" evidence="1">
    <location>
        <begin position="70"/>
        <end position="96"/>
    </location>
</feature>
<evidence type="ECO:0000313" key="3">
    <source>
        <dbReference type="Proteomes" id="UP000253437"/>
    </source>
</evidence>
<feature type="transmembrane region" description="Helical" evidence="1">
    <location>
        <begin position="29"/>
        <end position="50"/>
    </location>
</feature>
<dbReference type="EMBL" id="QOUW02000084">
    <property type="protein sequence ID" value="RIW09412.1"/>
    <property type="molecule type" value="Genomic_DNA"/>
</dbReference>
<keyword evidence="1" id="KW-1133">Transmembrane helix</keyword>
<organism evidence="2 3">
    <name type="scientific">Vibrio harveyi</name>
    <name type="common">Beneckea harveyi</name>
    <dbReference type="NCBI Taxonomy" id="669"/>
    <lineage>
        <taxon>Bacteria</taxon>
        <taxon>Pseudomonadati</taxon>
        <taxon>Pseudomonadota</taxon>
        <taxon>Gammaproteobacteria</taxon>
        <taxon>Vibrionales</taxon>
        <taxon>Vibrionaceae</taxon>
        <taxon>Vibrio</taxon>
    </lineage>
</organism>
<dbReference type="AlphaFoldDB" id="A0A8B3DG36"/>
<keyword evidence="1" id="KW-0472">Membrane</keyword>
<feature type="transmembrane region" description="Helical" evidence="1">
    <location>
        <begin position="6"/>
        <end position="22"/>
    </location>
</feature>
<dbReference type="Proteomes" id="UP000253437">
    <property type="component" value="Unassembled WGS sequence"/>
</dbReference>
<name>A0A8B3DG36_VIBHA</name>
<evidence type="ECO:0000256" key="1">
    <source>
        <dbReference type="SAM" id="Phobius"/>
    </source>
</evidence>
<comment type="caution">
    <text evidence="2">The sequence shown here is derived from an EMBL/GenBank/DDBJ whole genome shotgun (WGS) entry which is preliminary data.</text>
</comment>
<dbReference type="RefSeq" id="WP_050934135.1">
    <property type="nucleotide sequence ID" value="NZ_AP031615.1"/>
</dbReference>